<dbReference type="InterPro" id="IPR008942">
    <property type="entry name" value="ENTH_VHS"/>
</dbReference>
<protein>
    <recommendedName>
        <fullName evidence="2">CID domain-containing protein</fullName>
    </recommendedName>
</protein>
<organism evidence="3 4">
    <name type="scientific">Platanthera guangdongensis</name>
    <dbReference type="NCBI Taxonomy" id="2320717"/>
    <lineage>
        <taxon>Eukaryota</taxon>
        <taxon>Viridiplantae</taxon>
        <taxon>Streptophyta</taxon>
        <taxon>Embryophyta</taxon>
        <taxon>Tracheophyta</taxon>
        <taxon>Spermatophyta</taxon>
        <taxon>Magnoliopsida</taxon>
        <taxon>Liliopsida</taxon>
        <taxon>Asparagales</taxon>
        <taxon>Orchidaceae</taxon>
        <taxon>Orchidoideae</taxon>
        <taxon>Orchideae</taxon>
        <taxon>Orchidinae</taxon>
        <taxon>Platanthera</taxon>
    </lineage>
</organism>
<evidence type="ECO:0000259" key="2">
    <source>
        <dbReference type="PROSITE" id="PS51391"/>
    </source>
</evidence>
<dbReference type="EMBL" id="JBBWWR010000004">
    <property type="protein sequence ID" value="KAK8968396.1"/>
    <property type="molecule type" value="Genomic_DNA"/>
</dbReference>
<dbReference type="CDD" id="cd16981">
    <property type="entry name" value="CID_RPRD_like"/>
    <property type="match status" value="1"/>
</dbReference>
<dbReference type="SMART" id="SM00582">
    <property type="entry name" value="RPR"/>
    <property type="match status" value="1"/>
</dbReference>
<dbReference type="PROSITE" id="PS51391">
    <property type="entry name" value="CID"/>
    <property type="match status" value="1"/>
</dbReference>
<sequence length="154" mass="17167">MNSIFSEQILADKLSKLNSTQQCIETLSRWCIFHRRNAEQVVQTWEKQFSSSSKERKTLFLYLANDILQNSRCNGMGFVGEFWKVLPSALKDVTENCDDHGKTVLSRLAAAAESSTTRTHPLSLDLEQGSAWSKARPGARLGLEQGSAWSKGSA</sequence>
<dbReference type="SUPFAM" id="SSF48464">
    <property type="entry name" value="ENTH/VHS domain"/>
    <property type="match status" value="1"/>
</dbReference>
<name>A0ABR2MWS8_9ASPA</name>
<dbReference type="PANTHER" id="PTHR12460">
    <property type="entry name" value="CYCLIN-DEPENDENT KINASE INHIBITOR-RELATED PROTEIN"/>
    <property type="match status" value="1"/>
</dbReference>
<dbReference type="InterPro" id="IPR006569">
    <property type="entry name" value="CID_dom"/>
</dbReference>
<keyword evidence="4" id="KW-1185">Reference proteome</keyword>
<comment type="caution">
    <text evidence="3">The sequence shown here is derived from an EMBL/GenBank/DDBJ whole genome shotgun (WGS) entry which is preliminary data.</text>
</comment>
<evidence type="ECO:0000256" key="1">
    <source>
        <dbReference type="ARBA" id="ARBA00022664"/>
    </source>
</evidence>
<accession>A0ABR2MWS8</accession>
<dbReference type="PANTHER" id="PTHR12460:SF27">
    <property type="entry name" value="ENTH_VHS FAMILY PROTEIN"/>
    <property type="match status" value="1"/>
</dbReference>
<keyword evidence="1" id="KW-0507">mRNA processing</keyword>
<proteinExistence type="predicted"/>
<evidence type="ECO:0000313" key="4">
    <source>
        <dbReference type="Proteomes" id="UP001412067"/>
    </source>
</evidence>
<evidence type="ECO:0000313" key="3">
    <source>
        <dbReference type="EMBL" id="KAK8968396.1"/>
    </source>
</evidence>
<dbReference type="Pfam" id="PF04818">
    <property type="entry name" value="CID"/>
    <property type="match status" value="1"/>
</dbReference>
<gene>
    <name evidence="3" type="ORF">KSP40_PGU010718</name>
</gene>
<feature type="domain" description="CID" evidence="2">
    <location>
        <begin position="2"/>
        <end position="154"/>
    </location>
</feature>
<dbReference type="Gene3D" id="1.25.40.90">
    <property type="match status" value="1"/>
</dbReference>
<dbReference type="Proteomes" id="UP001412067">
    <property type="component" value="Unassembled WGS sequence"/>
</dbReference>
<reference evidence="3 4" key="1">
    <citation type="journal article" date="2022" name="Nat. Plants">
        <title>Genomes of leafy and leafless Platanthera orchids illuminate the evolution of mycoheterotrophy.</title>
        <authorList>
            <person name="Li M.H."/>
            <person name="Liu K.W."/>
            <person name="Li Z."/>
            <person name="Lu H.C."/>
            <person name="Ye Q.L."/>
            <person name="Zhang D."/>
            <person name="Wang J.Y."/>
            <person name="Li Y.F."/>
            <person name="Zhong Z.M."/>
            <person name="Liu X."/>
            <person name="Yu X."/>
            <person name="Liu D.K."/>
            <person name="Tu X.D."/>
            <person name="Liu B."/>
            <person name="Hao Y."/>
            <person name="Liao X.Y."/>
            <person name="Jiang Y.T."/>
            <person name="Sun W.H."/>
            <person name="Chen J."/>
            <person name="Chen Y.Q."/>
            <person name="Ai Y."/>
            <person name="Zhai J.W."/>
            <person name="Wu S.S."/>
            <person name="Zhou Z."/>
            <person name="Hsiao Y.Y."/>
            <person name="Wu W.L."/>
            <person name="Chen Y.Y."/>
            <person name="Lin Y.F."/>
            <person name="Hsu J.L."/>
            <person name="Li C.Y."/>
            <person name="Wang Z.W."/>
            <person name="Zhao X."/>
            <person name="Zhong W.Y."/>
            <person name="Ma X.K."/>
            <person name="Ma L."/>
            <person name="Huang J."/>
            <person name="Chen G.Z."/>
            <person name="Huang M.Z."/>
            <person name="Huang L."/>
            <person name="Peng D.H."/>
            <person name="Luo Y.B."/>
            <person name="Zou S.Q."/>
            <person name="Chen S.P."/>
            <person name="Lan S."/>
            <person name="Tsai W.C."/>
            <person name="Van de Peer Y."/>
            <person name="Liu Z.J."/>
        </authorList>
    </citation>
    <scope>NUCLEOTIDE SEQUENCE [LARGE SCALE GENOMIC DNA]</scope>
    <source>
        <strain evidence="3">Lor288</strain>
    </source>
</reference>